<feature type="coiled-coil region" evidence="1">
    <location>
        <begin position="349"/>
        <end position="376"/>
    </location>
</feature>
<evidence type="ECO:0000313" key="2">
    <source>
        <dbReference type="EMBL" id="KLU65774.1"/>
    </source>
</evidence>
<keyword evidence="1" id="KW-0175">Coiled coil</keyword>
<accession>A0A0J1FQK3</accession>
<dbReference type="Proteomes" id="UP000036356">
    <property type="component" value="Unassembled WGS sequence"/>
</dbReference>
<sequence>MGWGKNIYRFFNRLEIDSPSNNNSLSAFLVEKLGLADLKISNQSFSFRDLFKYSYLKQTEIDNEDIMDEQEWAKNLKRKATFEIIFNIYDELLAGLKSNLKDKEEELKEYKIKFIGIKDFLTNTEIVDIEKYQEQKKKMETELNEQRKVLASIKADKGIKTNLSSSLQSKIVKLKTELGLLGETKHDQRQFISKLRLLVNQYQSEIDKKEMALEGYQALNKYEYIVCPNCLKPVNRPDSVESCCLCGSEKDDYEISELLVIKKEVRSLKLKIAELRKFINTEEIKYDEILKKEKLLKLELLDAELEIQHLYKDYVNPHIEQIEQLNYEIGKKNRVLLELDQSLSMLDELQRLELVIKSKEESIANLKDRIKSTELNAIDKQDVIRQLSNKFYDILSAFNFPKLDTAFIEGKTYLPYVRNRLYRSLGSLAGVTLITMAYYLAILLEACVENRNHLNLLIIDSPRKNLGAKAEQEEFKDEEIFNSIIRYFVTLEETLGDKIQLIVVNNGYPDFLLKKFIIEEFDGDGKKGLPYGLIDDAI</sequence>
<evidence type="ECO:0000256" key="1">
    <source>
        <dbReference type="SAM" id="Coils"/>
    </source>
</evidence>
<keyword evidence="3" id="KW-1185">Reference proteome</keyword>
<evidence type="ECO:0008006" key="4">
    <source>
        <dbReference type="Google" id="ProtNLM"/>
    </source>
</evidence>
<proteinExistence type="predicted"/>
<comment type="caution">
    <text evidence="2">The sequence shown here is derived from an EMBL/GenBank/DDBJ whole genome shotgun (WGS) entry which is preliminary data.</text>
</comment>
<dbReference type="EMBL" id="LDZY01000007">
    <property type="protein sequence ID" value="KLU65774.1"/>
    <property type="molecule type" value="Genomic_DNA"/>
</dbReference>
<dbReference type="RefSeq" id="WP_152671393.1">
    <property type="nucleotide sequence ID" value="NZ_LDZY01000007.1"/>
</dbReference>
<evidence type="ECO:0000313" key="3">
    <source>
        <dbReference type="Proteomes" id="UP000036356"/>
    </source>
</evidence>
<feature type="coiled-coil region" evidence="1">
    <location>
        <begin position="192"/>
        <end position="219"/>
    </location>
</feature>
<feature type="coiled-coil region" evidence="1">
    <location>
        <begin position="86"/>
        <end position="156"/>
    </location>
</feature>
<dbReference type="PATRIC" id="fig|476652.3.peg.2498"/>
<name>A0A0J1FQK3_9FIRM</name>
<dbReference type="STRING" id="476652.DEAC_c24040"/>
<protein>
    <recommendedName>
        <fullName evidence="4">Chromosome partition protein Smc</fullName>
    </recommendedName>
</protein>
<dbReference type="AlphaFoldDB" id="A0A0J1FQK3"/>
<gene>
    <name evidence="2" type="ORF">DEAC_c24040</name>
</gene>
<organism evidence="2 3">
    <name type="scientific">Desulfosporosinus acididurans</name>
    <dbReference type="NCBI Taxonomy" id="476652"/>
    <lineage>
        <taxon>Bacteria</taxon>
        <taxon>Bacillati</taxon>
        <taxon>Bacillota</taxon>
        <taxon>Clostridia</taxon>
        <taxon>Eubacteriales</taxon>
        <taxon>Desulfitobacteriaceae</taxon>
        <taxon>Desulfosporosinus</taxon>
    </lineage>
</organism>
<reference evidence="2 3" key="1">
    <citation type="submission" date="2015-06" db="EMBL/GenBank/DDBJ databases">
        <title>Draft genome of the moderately acidophilic sulfate reducer Candidatus Desulfosporosinus acididurans strain M1.</title>
        <authorList>
            <person name="Poehlein A."/>
            <person name="Petzsch P."/>
            <person name="Johnson B.D."/>
            <person name="Schloemann M."/>
            <person name="Daniel R."/>
            <person name="Muehling M."/>
        </authorList>
    </citation>
    <scope>NUCLEOTIDE SEQUENCE [LARGE SCALE GENOMIC DNA]</scope>
    <source>
        <strain evidence="2 3">M1</strain>
    </source>
</reference>